<keyword evidence="2" id="KW-1185">Reference proteome</keyword>
<reference evidence="1" key="1">
    <citation type="submission" date="2019-10" db="EMBL/GenBank/DDBJ databases">
        <authorList>
            <consortium name="DOE Joint Genome Institute"/>
            <person name="Kuo A."/>
            <person name="Miyauchi S."/>
            <person name="Kiss E."/>
            <person name="Drula E."/>
            <person name="Kohler A."/>
            <person name="Sanchez-Garcia M."/>
            <person name="Andreopoulos B."/>
            <person name="Barry K.W."/>
            <person name="Bonito G."/>
            <person name="Buee M."/>
            <person name="Carver A."/>
            <person name="Chen C."/>
            <person name="Cichocki N."/>
            <person name="Clum A."/>
            <person name="Culley D."/>
            <person name="Crous P.W."/>
            <person name="Fauchery L."/>
            <person name="Girlanda M."/>
            <person name="Hayes R."/>
            <person name="Keri Z."/>
            <person name="Labutti K."/>
            <person name="Lipzen A."/>
            <person name="Lombard V."/>
            <person name="Magnuson J."/>
            <person name="Maillard F."/>
            <person name="Morin E."/>
            <person name="Murat C."/>
            <person name="Nolan M."/>
            <person name="Ohm R."/>
            <person name="Pangilinan J."/>
            <person name="Pereira M."/>
            <person name="Perotto S."/>
            <person name="Peter M."/>
            <person name="Riley R."/>
            <person name="Sitrit Y."/>
            <person name="Stielow B."/>
            <person name="Szollosi G."/>
            <person name="Zifcakova L."/>
            <person name="Stursova M."/>
            <person name="Spatafora J.W."/>
            <person name="Tedersoo L."/>
            <person name="Vaario L.-M."/>
            <person name="Yamada A."/>
            <person name="Yan M."/>
            <person name="Wang P."/>
            <person name="Xu J."/>
            <person name="Bruns T."/>
            <person name="Baldrian P."/>
            <person name="Vilgalys R."/>
            <person name="Henrissat B."/>
            <person name="Grigoriev I.V."/>
            <person name="Hibbett D."/>
            <person name="Nagy L.G."/>
            <person name="Martin F.M."/>
        </authorList>
    </citation>
    <scope>NUCLEOTIDE SEQUENCE</scope>
    <source>
        <strain evidence="1">P2</strain>
    </source>
</reference>
<reference evidence="1" key="2">
    <citation type="journal article" date="2020" name="Nat. Commun.">
        <title>Large-scale genome sequencing of mycorrhizal fungi provides insights into the early evolution of symbiotic traits.</title>
        <authorList>
            <person name="Miyauchi S."/>
            <person name="Kiss E."/>
            <person name="Kuo A."/>
            <person name="Drula E."/>
            <person name="Kohler A."/>
            <person name="Sanchez-Garcia M."/>
            <person name="Morin E."/>
            <person name="Andreopoulos B."/>
            <person name="Barry K.W."/>
            <person name="Bonito G."/>
            <person name="Buee M."/>
            <person name="Carver A."/>
            <person name="Chen C."/>
            <person name="Cichocki N."/>
            <person name="Clum A."/>
            <person name="Culley D."/>
            <person name="Crous P.W."/>
            <person name="Fauchery L."/>
            <person name="Girlanda M."/>
            <person name="Hayes R.D."/>
            <person name="Keri Z."/>
            <person name="LaButti K."/>
            <person name="Lipzen A."/>
            <person name="Lombard V."/>
            <person name="Magnuson J."/>
            <person name="Maillard F."/>
            <person name="Murat C."/>
            <person name="Nolan M."/>
            <person name="Ohm R.A."/>
            <person name="Pangilinan J."/>
            <person name="Pereira M.F."/>
            <person name="Perotto S."/>
            <person name="Peter M."/>
            <person name="Pfister S."/>
            <person name="Riley R."/>
            <person name="Sitrit Y."/>
            <person name="Stielow J.B."/>
            <person name="Szollosi G."/>
            <person name="Zifcakova L."/>
            <person name="Stursova M."/>
            <person name="Spatafora J.W."/>
            <person name="Tedersoo L."/>
            <person name="Vaario L.M."/>
            <person name="Yamada A."/>
            <person name="Yan M."/>
            <person name="Wang P."/>
            <person name="Xu J."/>
            <person name="Bruns T."/>
            <person name="Baldrian P."/>
            <person name="Vilgalys R."/>
            <person name="Dunand C."/>
            <person name="Henrissat B."/>
            <person name="Grigoriev I.V."/>
            <person name="Hibbett D."/>
            <person name="Nagy L.G."/>
            <person name="Martin F.M."/>
        </authorList>
    </citation>
    <scope>NUCLEOTIDE SEQUENCE</scope>
    <source>
        <strain evidence="1">P2</strain>
    </source>
</reference>
<gene>
    <name evidence="1" type="ORF">BDM02DRAFT_3132530</name>
</gene>
<protein>
    <submittedName>
        <fullName evidence="1">Uncharacterized protein</fullName>
    </submittedName>
</protein>
<sequence>MYHFAAWLAIAQLGCGIKCISVATTTQPSWQPLWQYNILDLPEHDVYMEEEETPSKICLKPTPIYSGTIGYLRLVTETLKVKGTLPILTNINIEVVHEGPESEGMKKAEMGLNEEISQFYSFVQISNMILEDTLQLE</sequence>
<accession>A0ACB6Z1A6</accession>
<evidence type="ECO:0000313" key="1">
    <source>
        <dbReference type="EMBL" id="KAF9643289.1"/>
    </source>
</evidence>
<dbReference type="Proteomes" id="UP000886501">
    <property type="component" value="Unassembled WGS sequence"/>
</dbReference>
<comment type="caution">
    <text evidence="1">The sequence shown here is derived from an EMBL/GenBank/DDBJ whole genome shotgun (WGS) entry which is preliminary data.</text>
</comment>
<proteinExistence type="predicted"/>
<evidence type="ECO:0000313" key="2">
    <source>
        <dbReference type="Proteomes" id="UP000886501"/>
    </source>
</evidence>
<organism evidence="1 2">
    <name type="scientific">Thelephora ganbajun</name>
    <name type="common">Ganba fungus</name>
    <dbReference type="NCBI Taxonomy" id="370292"/>
    <lineage>
        <taxon>Eukaryota</taxon>
        <taxon>Fungi</taxon>
        <taxon>Dikarya</taxon>
        <taxon>Basidiomycota</taxon>
        <taxon>Agaricomycotina</taxon>
        <taxon>Agaricomycetes</taxon>
        <taxon>Thelephorales</taxon>
        <taxon>Thelephoraceae</taxon>
        <taxon>Thelephora</taxon>
    </lineage>
</organism>
<name>A0ACB6Z1A6_THEGA</name>
<dbReference type="EMBL" id="MU118251">
    <property type="protein sequence ID" value="KAF9643289.1"/>
    <property type="molecule type" value="Genomic_DNA"/>
</dbReference>